<gene>
    <name evidence="1" type="ORF">B0T25DRAFT_569138</name>
</gene>
<evidence type="ECO:0000313" key="1">
    <source>
        <dbReference type="EMBL" id="KAK3353958.1"/>
    </source>
</evidence>
<dbReference type="Gene3D" id="1.25.40.10">
    <property type="entry name" value="Tetratricopeptide repeat domain"/>
    <property type="match status" value="1"/>
</dbReference>
<dbReference type="InterPro" id="IPR011990">
    <property type="entry name" value="TPR-like_helical_dom_sf"/>
</dbReference>
<dbReference type="SUPFAM" id="SSF48452">
    <property type="entry name" value="TPR-like"/>
    <property type="match status" value="1"/>
</dbReference>
<dbReference type="EMBL" id="JAUIQD010000004">
    <property type="protein sequence ID" value="KAK3353958.1"/>
    <property type="molecule type" value="Genomic_DNA"/>
</dbReference>
<dbReference type="AlphaFoldDB" id="A0AAJ0HJP6"/>
<evidence type="ECO:0000313" key="2">
    <source>
        <dbReference type="Proteomes" id="UP001275084"/>
    </source>
</evidence>
<reference evidence="1" key="1">
    <citation type="journal article" date="2023" name="Mol. Phylogenet. Evol.">
        <title>Genome-scale phylogeny and comparative genomics of the fungal order Sordariales.</title>
        <authorList>
            <person name="Hensen N."/>
            <person name="Bonometti L."/>
            <person name="Westerberg I."/>
            <person name="Brannstrom I.O."/>
            <person name="Guillou S."/>
            <person name="Cros-Aarteil S."/>
            <person name="Calhoun S."/>
            <person name="Haridas S."/>
            <person name="Kuo A."/>
            <person name="Mondo S."/>
            <person name="Pangilinan J."/>
            <person name="Riley R."/>
            <person name="LaButti K."/>
            <person name="Andreopoulos B."/>
            <person name="Lipzen A."/>
            <person name="Chen C."/>
            <person name="Yan M."/>
            <person name="Daum C."/>
            <person name="Ng V."/>
            <person name="Clum A."/>
            <person name="Steindorff A."/>
            <person name="Ohm R.A."/>
            <person name="Martin F."/>
            <person name="Silar P."/>
            <person name="Natvig D.O."/>
            <person name="Lalanne C."/>
            <person name="Gautier V."/>
            <person name="Ament-Velasquez S.L."/>
            <person name="Kruys A."/>
            <person name="Hutchinson M.I."/>
            <person name="Powell A.J."/>
            <person name="Barry K."/>
            <person name="Miller A.N."/>
            <person name="Grigoriev I.V."/>
            <person name="Debuchy R."/>
            <person name="Gladieux P."/>
            <person name="Hiltunen Thoren M."/>
            <person name="Johannesson H."/>
        </authorList>
    </citation>
    <scope>NUCLEOTIDE SEQUENCE</scope>
    <source>
        <strain evidence="1">CBS 955.72</strain>
    </source>
</reference>
<dbReference type="Proteomes" id="UP001275084">
    <property type="component" value="Unassembled WGS sequence"/>
</dbReference>
<organism evidence="1 2">
    <name type="scientific">Lasiosphaeria hispida</name>
    <dbReference type="NCBI Taxonomy" id="260671"/>
    <lineage>
        <taxon>Eukaryota</taxon>
        <taxon>Fungi</taxon>
        <taxon>Dikarya</taxon>
        <taxon>Ascomycota</taxon>
        <taxon>Pezizomycotina</taxon>
        <taxon>Sordariomycetes</taxon>
        <taxon>Sordariomycetidae</taxon>
        <taxon>Sordariales</taxon>
        <taxon>Lasiosphaeriaceae</taxon>
        <taxon>Lasiosphaeria</taxon>
    </lineage>
</organism>
<sequence>MFNEICVNNKRPTGFSSKDEFWIASAKGNLSVSLIALGRTEEALEIILELLEREDMKLNGQDTAVCYFYLSGIHRKDGNIDGASTAMKRCLEIRERLMPRHHFTGFAHHQMGALLYIAGNYQESIVQFIRALDILMICECHPGAICRTALALSAALATQGSVEAERYHEVVNSYRARIHDTDVQELGEDAAQYDRFVAVGLG</sequence>
<evidence type="ECO:0008006" key="3">
    <source>
        <dbReference type="Google" id="ProtNLM"/>
    </source>
</evidence>
<name>A0AAJ0HJP6_9PEZI</name>
<protein>
    <recommendedName>
        <fullName evidence="3">MalT-like TPR region domain-containing protein</fullName>
    </recommendedName>
</protein>
<keyword evidence="2" id="KW-1185">Reference proteome</keyword>
<reference evidence="1" key="2">
    <citation type="submission" date="2023-06" db="EMBL/GenBank/DDBJ databases">
        <authorList>
            <consortium name="Lawrence Berkeley National Laboratory"/>
            <person name="Haridas S."/>
            <person name="Hensen N."/>
            <person name="Bonometti L."/>
            <person name="Westerberg I."/>
            <person name="Brannstrom I.O."/>
            <person name="Guillou S."/>
            <person name="Cros-Aarteil S."/>
            <person name="Calhoun S."/>
            <person name="Kuo A."/>
            <person name="Mondo S."/>
            <person name="Pangilinan J."/>
            <person name="Riley R."/>
            <person name="Labutti K."/>
            <person name="Andreopoulos B."/>
            <person name="Lipzen A."/>
            <person name="Chen C."/>
            <person name="Yanf M."/>
            <person name="Daum C."/>
            <person name="Ng V."/>
            <person name="Clum A."/>
            <person name="Steindorff A."/>
            <person name="Ohm R."/>
            <person name="Martin F."/>
            <person name="Silar P."/>
            <person name="Natvig D."/>
            <person name="Lalanne C."/>
            <person name="Gautier V."/>
            <person name="Ament-Velasquez S.L."/>
            <person name="Kruys A."/>
            <person name="Hutchinson M.I."/>
            <person name="Powell A.J."/>
            <person name="Barry K."/>
            <person name="Miller A.N."/>
            <person name="Grigoriev I.V."/>
            <person name="Debuchy R."/>
            <person name="Gladieux P."/>
            <person name="Thoren M.H."/>
            <person name="Johannesson H."/>
        </authorList>
    </citation>
    <scope>NUCLEOTIDE SEQUENCE</scope>
    <source>
        <strain evidence="1">CBS 955.72</strain>
    </source>
</reference>
<accession>A0AAJ0HJP6</accession>
<dbReference type="Pfam" id="PF13424">
    <property type="entry name" value="TPR_12"/>
    <property type="match status" value="1"/>
</dbReference>
<comment type="caution">
    <text evidence="1">The sequence shown here is derived from an EMBL/GenBank/DDBJ whole genome shotgun (WGS) entry which is preliminary data.</text>
</comment>
<proteinExistence type="predicted"/>